<feature type="domain" description="ORC6 first cyclin-like" evidence="7">
    <location>
        <begin position="10"/>
        <end position="94"/>
    </location>
</feature>
<evidence type="ECO:0000256" key="4">
    <source>
        <dbReference type="ARBA" id="ARBA00023125"/>
    </source>
</evidence>
<protein>
    <submittedName>
        <fullName evidence="8">Origin recognition complex subunit 6</fullName>
    </submittedName>
</protein>
<evidence type="ECO:0000313" key="9">
    <source>
        <dbReference type="Proteomes" id="UP001174691"/>
    </source>
</evidence>
<gene>
    <name evidence="8" type="ORF">NKR19_g9119</name>
</gene>
<evidence type="ECO:0000256" key="3">
    <source>
        <dbReference type="ARBA" id="ARBA00022705"/>
    </source>
</evidence>
<keyword evidence="4" id="KW-0238">DNA-binding</keyword>
<dbReference type="Proteomes" id="UP001174691">
    <property type="component" value="Unassembled WGS sequence"/>
</dbReference>
<dbReference type="GO" id="GO:0006260">
    <property type="term" value="P:DNA replication"/>
    <property type="evidence" value="ECO:0007669"/>
    <property type="project" value="UniProtKB-KW"/>
</dbReference>
<feature type="compositionally biased region" description="Polar residues" evidence="6">
    <location>
        <begin position="142"/>
        <end position="160"/>
    </location>
</feature>
<keyword evidence="5" id="KW-0539">Nucleus</keyword>
<keyword evidence="3" id="KW-0235">DNA replication</keyword>
<evidence type="ECO:0000256" key="2">
    <source>
        <dbReference type="ARBA" id="ARBA00010840"/>
    </source>
</evidence>
<dbReference type="Pfam" id="PF05460">
    <property type="entry name" value="ORC6"/>
    <property type="match status" value="1"/>
</dbReference>
<proteinExistence type="inferred from homology"/>
<comment type="similarity">
    <text evidence="2">Belongs to the ORC6 family.</text>
</comment>
<accession>A0AA38VHJ5</accession>
<evidence type="ECO:0000259" key="7">
    <source>
        <dbReference type="Pfam" id="PF05460"/>
    </source>
</evidence>
<organism evidence="8 9">
    <name type="scientific">Coniochaeta hoffmannii</name>
    <dbReference type="NCBI Taxonomy" id="91930"/>
    <lineage>
        <taxon>Eukaryota</taxon>
        <taxon>Fungi</taxon>
        <taxon>Dikarya</taxon>
        <taxon>Ascomycota</taxon>
        <taxon>Pezizomycotina</taxon>
        <taxon>Sordariomycetes</taxon>
        <taxon>Sordariomycetidae</taxon>
        <taxon>Coniochaetales</taxon>
        <taxon>Coniochaetaceae</taxon>
        <taxon>Coniochaeta</taxon>
    </lineage>
</organism>
<name>A0AA38VHJ5_9PEZI</name>
<comment type="caution">
    <text evidence="8">The sequence shown here is derived from an EMBL/GenBank/DDBJ whole genome shotgun (WGS) entry which is preliminary data.</text>
</comment>
<keyword evidence="9" id="KW-1185">Reference proteome</keyword>
<dbReference type="InterPro" id="IPR008721">
    <property type="entry name" value="ORC6_cyclin_first"/>
</dbReference>
<dbReference type="GO" id="GO:0005664">
    <property type="term" value="C:nuclear origin of replication recognition complex"/>
    <property type="evidence" value="ECO:0007669"/>
    <property type="project" value="InterPro"/>
</dbReference>
<dbReference type="AlphaFoldDB" id="A0AA38VHJ5"/>
<evidence type="ECO:0000256" key="5">
    <source>
        <dbReference type="ARBA" id="ARBA00023242"/>
    </source>
</evidence>
<comment type="subcellular location">
    <subcellularLocation>
        <location evidence="1">Nucleus</location>
    </subcellularLocation>
</comment>
<dbReference type="GO" id="GO:0003677">
    <property type="term" value="F:DNA binding"/>
    <property type="evidence" value="ECO:0007669"/>
    <property type="project" value="UniProtKB-KW"/>
</dbReference>
<dbReference type="EMBL" id="JANBVN010000205">
    <property type="protein sequence ID" value="KAJ9133240.1"/>
    <property type="molecule type" value="Genomic_DNA"/>
</dbReference>
<reference evidence="8" key="1">
    <citation type="submission" date="2022-07" db="EMBL/GenBank/DDBJ databases">
        <title>Fungi with potential for degradation of polypropylene.</title>
        <authorList>
            <person name="Gostincar C."/>
        </authorList>
    </citation>
    <scope>NUCLEOTIDE SEQUENCE</scope>
    <source>
        <strain evidence="8">EXF-13287</strain>
    </source>
</reference>
<sequence>MSNKSIEQALISLIPTHNTDLPQPLLDLATSLLAQSQHKASTLKQDEEIARPYACAHLACDRLKISLNLPPLDPRPPVPPRIYKRLYNHLDHILPHNAPSGGRTPRTRTPSAKLRDQDDFLGSRSKASFLRTTPGKERSLSDFRTPTAKSQAGGTPSRTGRASARKVVEDGSLPAWVRPTLRYLCKELDAVKIGPTVIAGMEAIVCPHGRRTKDEWVLNHLTGLLGSLFLYVWNTVSMPDGVDEKRYVAARNGVVEALERARQTITIKDAEEEEAWEGWQDVQVADIDDAALTINRHGWLESDWAKGIHDLIQREEDHAAEKAARKGIKGPIGPLRRTDTMLQDRYDYLCGKRRKEYAVWKKRIIKEITRLERQKEREEAMLGV</sequence>
<feature type="region of interest" description="Disordered" evidence="6">
    <location>
        <begin position="93"/>
        <end position="165"/>
    </location>
</feature>
<evidence type="ECO:0000256" key="6">
    <source>
        <dbReference type="SAM" id="MobiDB-lite"/>
    </source>
</evidence>
<evidence type="ECO:0000313" key="8">
    <source>
        <dbReference type="EMBL" id="KAJ9133240.1"/>
    </source>
</evidence>
<evidence type="ECO:0000256" key="1">
    <source>
        <dbReference type="ARBA" id="ARBA00004123"/>
    </source>
</evidence>